<gene>
    <name evidence="1" type="ORF">CLUP02_05319</name>
</gene>
<organism evidence="1 2">
    <name type="scientific">Colletotrichum lupini</name>
    <dbReference type="NCBI Taxonomy" id="145971"/>
    <lineage>
        <taxon>Eukaryota</taxon>
        <taxon>Fungi</taxon>
        <taxon>Dikarya</taxon>
        <taxon>Ascomycota</taxon>
        <taxon>Pezizomycotina</taxon>
        <taxon>Sordariomycetes</taxon>
        <taxon>Hypocreomycetidae</taxon>
        <taxon>Glomerellales</taxon>
        <taxon>Glomerellaceae</taxon>
        <taxon>Colletotrichum</taxon>
        <taxon>Colletotrichum acutatum species complex</taxon>
    </lineage>
</organism>
<proteinExistence type="predicted"/>
<dbReference type="EMBL" id="CP019475">
    <property type="protein sequence ID" value="UQC79839.1"/>
    <property type="molecule type" value="Genomic_DNA"/>
</dbReference>
<dbReference type="Proteomes" id="UP000830671">
    <property type="component" value="Chromosome 3"/>
</dbReference>
<evidence type="ECO:0000313" key="1">
    <source>
        <dbReference type="EMBL" id="UQC79839.1"/>
    </source>
</evidence>
<dbReference type="RefSeq" id="XP_049141470.1">
    <property type="nucleotide sequence ID" value="XM_049284327.1"/>
</dbReference>
<keyword evidence="2" id="KW-1185">Reference proteome</keyword>
<reference evidence="1" key="1">
    <citation type="journal article" date="2021" name="Mol. Plant Microbe Interact.">
        <title>Complete Genome Sequence of the Plant-Pathogenic Fungus Colletotrichum lupini.</title>
        <authorList>
            <person name="Baroncelli R."/>
            <person name="Pensec F."/>
            <person name="Da Lio D."/>
            <person name="Boufleur T."/>
            <person name="Vicente I."/>
            <person name="Sarrocco S."/>
            <person name="Picot A."/>
            <person name="Baraldi E."/>
            <person name="Sukno S."/>
            <person name="Thon M."/>
            <person name="Le Floch G."/>
        </authorList>
    </citation>
    <scope>NUCLEOTIDE SEQUENCE</scope>
    <source>
        <strain evidence="1">IMI 504893</strain>
    </source>
</reference>
<evidence type="ECO:0000313" key="2">
    <source>
        <dbReference type="Proteomes" id="UP000830671"/>
    </source>
</evidence>
<dbReference type="KEGG" id="clup:CLUP02_05319"/>
<name>A0A9Q8WDY5_9PEZI</name>
<accession>A0A9Q8WDY5</accession>
<dbReference type="AlphaFoldDB" id="A0A9Q8WDY5"/>
<sequence>MISWRLPFGSESTAFSSLDYQAGILHGLTASSIGQRPTITQGPGPARPSWTVDGLRGQKTSEGGLYFTLDLRNSQGFVRSNPPTLLPTRLSRVDLLFSWFRRGLSLPDITFYLSATPFSVILLGALLRKYDFWPTPVDSSHNAYEATPNSR</sequence>
<dbReference type="GeneID" id="73339337"/>
<protein>
    <submittedName>
        <fullName evidence="1">Uncharacterized protein</fullName>
    </submittedName>
</protein>